<evidence type="ECO:0000313" key="1">
    <source>
        <dbReference type="EMBL" id="MPM53016.1"/>
    </source>
</evidence>
<name>A0A645AJA3_9ZZZZ</name>
<organism evidence="1">
    <name type="scientific">bioreactor metagenome</name>
    <dbReference type="NCBI Taxonomy" id="1076179"/>
    <lineage>
        <taxon>unclassified sequences</taxon>
        <taxon>metagenomes</taxon>
        <taxon>ecological metagenomes</taxon>
    </lineage>
</organism>
<proteinExistence type="predicted"/>
<gene>
    <name evidence="1" type="ORF">SDC9_99780</name>
</gene>
<comment type="caution">
    <text evidence="1">The sequence shown here is derived from an EMBL/GenBank/DDBJ whole genome shotgun (WGS) entry which is preliminary data.</text>
</comment>
<dbReference type="AlphaFoldDB" id="A0A645AJA3"/>
<accession>A0A645AJA3</accession>
<sequence>MPPEFSLQLREGLTLRCAFERNLPGGKKLYAVTNYDALHNDERASARLSQWLEWAMKQGTPTAEAPAARPRYAELEDCLLGVGPADREKSDA</sequence>
<protein>
    <submittedName>
        <fullName evidence="1">Uncharacterized protein</fullName>
    </submittedName>
</protein>
<dbReference type="EMBL" id="VSSQ01014135">
    <property type="protein sequence ID" value="MPM53016.1"/>
    <property type="molecule type" value="Genomic_DNA"/>
</dbReference>
<reference evidence="1" key="1">
    <citation type="submission" date="2019-08" db="EMBL/GenBank/DDBJ databases">
        <authorList>
            <person name="Kucharzyk K."/>
            <person name="Murdoch R.W."/>
            <person name="Higgins S."/>
            <person name="Loffler F."/>
        </authorList>
    </citation>
    <scope>NUCLEOTIDE SEQUENCE</scope>
</reference>